<dbReference type="EMBL" id="GG738854">
    <property type="protein sequence ID" value="EFC47552.1"/>
    <property type="molecule type" value="Genomic_DNA"/>
</dbReference>
<evidence type="ECO:0000256" key="1">
    <source>
        <dbReference type="SAM" id="MobiDB-lite"/>
    </source>
</evidence>
<keyword evidence="2" id="KW-0472">Membrane</keyword>
<accession>D2V6D5</accession>
<feature type="region of interest" description="Disordered" evidence="1">
    <location>
        <begin position="1"/>
        <end position="20"/>
    </location>
</feature>
<name>D2V6D5_NAEGR</name>
<dbReference type="GeneID" id="8861620"/>
<keyword evidence="4" id="KW-1185">Reference proteome</keyword>
<dbReference type="VEuPathDB" id="AmoebaDB:NAEGRDRAFT_64398"/>
<proteinExistence type="predicted"/>
<organism evidence="4">
    <name type="scientific">Naegleria gruberi</name>
    <name type="common">Amoeba</name>
    <dbReference type="NCBI Taxonomy" id="5762"/>
    <lineage>
        <taxon>Eukaryota</taxon>
        <taxon>Discoba</taxon>
        <taxon>Heterolobosea</taxon>
        <taxon>Tetramitia</taxon>
        <taxon>Eutetramitia</taxon>
        <taxon>Vahlkampfiidae</taxon>
        <taxon>Naegleria</taxon>
    </lineage>
</organism>
<evidence type="ECO:0000313" key="3">
    <source>
        <dbReference type="EMBL" id="EFC47552.1"/>
    </source>
</evidence>
<evidence type="ECO:0000256" key="2">
    <source>
        <dbReference type="SAM" id="Phobius"/>
    </source>
</evidence>
<keyword evidence="2" id="KW-0812">Transmembrane</keyword>
<evidence type="ECO:0000313" key="4">
    <source>
        <dbReference type="Proteomes" id="UP000006671"/>
    </source>
</evidence>
<dbReference type="InParanoid" id="D2V6D5"/>
<feature type="transmembrane region" description="Helical" evidence="2">
    <location>
        <begin position="201"/>
        <end position="228"/>
    </location>
</feature>
<keyword evidence="2" id="KW-1133">Transmembrane helix</keyword>
<feature type="transmembrane region" description="Helical" evidence="2">
    <location>
        <begin position="344"/>
        <end position="372"/>
    </location>
</feature>
<gene>
    <name evidence="3" type="ORF">NAEGRDRAFT_64398</name>
</gene>
<sequence length="377" mass="40862">MNPYEEQQQQNNDTNQSGVGGYVNYYNPYVPSYVVGGNGGNGSESSTPVIIDSASSSTTQYYSSYPNSDTNYTNQYYSGGGGDYSNQAPPVSEPSIVVISERPVENVVNLPPQKIHNDDVKVDPVIQRELANSSNISAVSETAPAATTTYSNNNNYSATNNTSSNYNSRRRTSWKCPTISCSCPSFSSIDCDCSAKTKGILVIYGGGVLLVLIALALFGVGGALYGVVNSDYYCYNDPNGISYVHQGCCNATLNGCSYYKSNSYCYFTISFPRLGSAKIQQDPKKGFGLTCSAVGNQVVTMTSAKTYSSSFSLSMPSSSMIDCYTNKYETAVSLDPYSDLYTSYITGGVICFCFAAPILFFVFIKVAIWLYVKWKNN</sequence>
<dbReference type="KEGG" id="ngr:NAEGRDRAFT_64398"/>
<dbReference type="Proteomes" id="UP000006671">
    <property type="component" value="Unassembled WGS sequence"/>
</dbReference>
<protein>
    <submittedName>
        <fullName evidence="3">Predicted protein</fullName>
    </submittedName>
</protein>
<dbReference type="RefSeq" id="XP_002680296.1">
    <property type="nucleotide sequence ID" value="XM_002680250.1"/>
</dbReference>
<reference evidence="3 4" key="1">
    <citation type="journal article" date="2010" name="Cell">
        <title>The genome of Naegleria gruberi illuminates early eukaryotic versatility.</title>
        <authorList>
            <person name="Fritz-Laylin L.K."/>
            <person name="Prochnik S.E."/>
            <person name="Ginger M.L."/>
            <person name="Dacks J.B."/>
            <person name="Carpenter M.L."/>
            <person name="Field M.C."/>
            <person name="Kuo A."/>
            <person name="Paredez A."/>
            <person name="Chapman J."/>
            <person name="Pham J."/>
            <person name="Shu S."/>
            <person name="Neupane R."/>
            <person name="Cipriano M."/>
            <person name="Mancuso J."/>
            <person name="Tu H."/>
            <person name="Salamov A."/>
            <person name="Lindquist E."/>
            <person name="Shapiro H."/>
            <person name="Lucas S."/>
            <person name="Grigoriev I.V."/>
            <person name="Cande W.Z."/>
            <person name="Fulton C."/>
            <person name="Rokhsar D.S."/>
            <person name="Dawson S.C."/>
        </authorList>
    </citation>
    <scope>NUCLEOTIDE SEQUENCE [LARGE SCALE GENOMIC DNA]</scope>
    <source>
        <strain evidence="3 4">NEG-M</strain>
    </source>
</reference>
<feature type="compositionally biased region" description="Low complexity" evidence="1">
    <location>
        <begin position="7"/>
        <end position="20"/>
    </location>
</feature>
<dbReference type="AlphaFoldDB" id="D2V6D5"/>